<evidence type="ECO:0000256" key="2">
    <source>
        <dbReference type="ARBA" id="ARBA00010617"/>
    </source>
</evidence>
<dbReference type="EnsemblPlants" id="PGSC0003DMT400086695">
    <property type="protein sequence ID" value="PGSC0003DMT400086695"/>
    <property type="gene ID" value="PGSC0003DMG400036266"/>
</dbReference>
<dbReference type="GO" id="GO:0005506">
    <property type="term" value="F:iron ion binding"/>
    <property type="evidence" value="ECO:0007669"/>
    <property type="project" value="InterPro"/>
</dbReference>
<keyword evidence="7" id="KW-1133">Transmembrane helix</keyword>
<evidence type="ECO:0000313" key="8">
    <source>
        <dbReference type="EnsemblPlants" id="PGSC0003DMT400086695"/>
    </source>
</evidence>
<organism evidence="8 9">
    <name type="scientific">Solanum tuberosum</name>
    <name type="common">Potato</name>
    <dbReference type="NCBI Taxonomy" id="4113"/>
    <lineage>
        <taxon>Eukaryota</taxon>
        <taxon>Viridiplantae</taxon>
        <taxon>Streptophyta</taxon>
        <taxon>Embryophyta</taxon>
        <taxon>Tracheophyta</taxon>
        <taxon>Spermatophyta</taxon>
        <taxon>Magnoliopsida</taxon>
        <taxon>eudicotyledons</taxon>
        <taxon>Gunneridae</taxon>
        <taxon>Pentapetalae</taxon>
        <taxon>asterids</taxon>
        <taxon>lamiids</taxon>
        <taxon>Solanales</taxon>
        <taxon>Solanaceae</taxon>
        <taxon>Solanoideae</taxon>
        <taxon>Solaneae</taxon>
        <taxon>Solanum</taxon>
    </lineage>
</organism>
<dbReference type="eggNOG" id="KOG0157">
    <property type="taxonomic scope" value="Eukaryota"/>
</dbReference>
<dbReference type="InParanoid" id="M1DCB7"/>
<evidence type="ECO:0000256" key="3">
    <source>
        <dbReference type="ARBA" id="ARBA00022723"/>
    </source>
</evidence>
<proteinExistence type="inferred from homology"/>
<keyword evidence="7" id="KW-0812">Transmembrane</keyword>
<sequence>MDILTMNPISIFATFPSISVSFLVLIVFFMSKLGAKQKGKKKYHPIVDSTTKQLINFHRIHDHMADLAAKYKTYRLESPFRREIYTSDPANIEYILKTNFDNYGKGDYHHEILKDFYGDGMFTVDGEKWKEQRKVSSPEFSKRVIREVNSVIFSKNAVKLANILDESANSKETVDIQDLLLKSSLDSVFQVAFGIELDSEKAENIMSRFWHYSSTNPKYLRDILINFMGGGKDTTGTTLSWFILMLCRYPHVQEKLAEEIKETTNTKGGSGTISDFGTNLKEEAVDKMHYLHAVLSETIRLYPAIPVNAKVCLQDDVFPDGYNVKKGDMVAYPPYAMGRMKYLWGDDAEEFKPERWLDENGSFKQESPFKFTAFQAGPRICIGKEFAYKNMKITAAVLMQFFVFKLSDDTKPVNYKTMLQLHIDGGLHVRAFRRINSY</sequence>
<dbReference type="GO" id="GO:0016705">
    <property type="term" value="F:oxidoreductase activity, acting on paired donors, with incorporation or reduction of molecular oxygen"/>
    <property type="evidence" value="ECO:0007669"/>
    <property type="project" value="InterPro"/>
</dbReference>
<keyword evidence="7" id="KW-0472">Membrane</keyword>
<accession>M1DCB7</accession>
<protein>
    <submittedName>
        <fullName evidence="8">Cytochrome P450 monooxygenase</fullName>
    </submittedName>
</protein>
<dbReference type="SUPFAM" id="SSF48264">
    <property type="entry name" value="Cytochrome P450"/>
    <property type="match status" value="1"/>
</dbReference>
<dbReference type="OMA" id="INFHRIH"/>
<dbReference type="PRINTS" id="PR00463">
    <property type="entry name" value="EP450I"/>
</dbReference>
<dbReference type="InterPro" id="IPR002401">
    <property type="entry name" value="Cyt_P450_E_grp-I"/>
</dbReference>
<keyword evidence="4" id="KW-0560">Oxidoreductase</keyword>
<dbReference type="Gramene" id="PGSC0003DMT400086695">
    <property type="protein sequence ID" value="PGSC0003DMT400086695"/>
    <property type="gene ID" value="PGSC0003DMG400036266"/>
</dbReference>
<dbReference type="InterPro" id="IPR001128">
    <property type="entry name" value="Cyt_P450"/>
</dbReference>
<evidence type="ECO:0000256" key="1">
    <source>
        <dbReference type="ARBA" id="ARBA00001971"/>
    </source>
</evidence>
<comment type="similarity">
    <text evidence="2">Belongs to the cytochrome P450 family.</text>
</comment>
<keyword evidence="5 6" id="KW-0408">Iron</keyword>
<dbReference type="PRINTS" id="PR00385">
    <property type="entry name" value="P450"/>
</dbReference>
<evidence type="ECO:0000256" key="7">
    <source>
        <dbReference type="SAM" id="Phobius"/>
    </source>
</evidence>
<name>M1DCB7_SOLTU</name>
<dbReference type="Gene3D" id="1.10.630.10">
    <property type="entry name" value="Cytochrome P450"/>
    <property type="match status" value="2"/>
</dbReference>
<dbReference type="Proteomes" id="UP000011115">
    <property type="component" value="Unassembled WGS sequence"/>
</dbReference>
<dbReference type="PaxDb" id="4113-PGSC0003DMT400086695"/>
<evidence type="ECO:0000313" key="9">
    <source>
        <dbReference type="Proteomes" id="UP000011115"/>
    </source>
</evidence>
<dbReference type="GO" id="GO:0020037">
    <property type="term" value="F:heme binding"/>
    <property type="evidence" value="ECO:0007669"/>
    <property type="project" value="InterPro"/>
</dbReference>
<keyword evidence="6" id="KW-0349">Heme</keyword>
<comment type="cofactor">
    <cofactor evidence="1 6">
        <name>heme</name>
        <dbReference type="ChEBI" id="CHEBI:30413"/>
    </cofactor>
</comment>
<dbReference type="InterPro" id="IPR036396">
    <property type="entry name" value="Cyt_P450_sf"/>
</dbReference>
<dbReference type="Pfam" id="PF00067">
    <property type="entry name" value="p450"/>
    <property type="match status" value="2"/>
</dbReference>
<evidence type="ECO:0000256" key="4">
    <source>
        <dbReference type="ARBA" id="ARBA00023002"/>
    </source>
</evidence>
<keyword evidence="9" id="KW-1185">Reference proteome</keyword>
<feature type="transmembrane region" description="Helical" evidence="7">
    <location>
        <begin position="12"/>
        <end position="31"/>
    </location>
</feature>
<dbReference type="PANTHER" id="PTHR24296">
    <property type="entry name" value="CYTOCHROME P450"/>
    <property type="match status" value="1"/>
</dbReference>
<dbReference type="GO" id="GO:0004497">
    <property type="term" value="F:monooxygenase activity"/>
    <property type="evidence" value="ECO:0007669"/>
    <property type="project" value="InterPro"/>
</dbReference>
<reference evidence="8" key="2">
    <citation type="submission" date="2015-06" db="UniProtKB">
        <authorList>
            <consortium name="EnsemblPlants"/>
        </authorList>
    </citation>
    <scope>IDENTIFICATION</scope>
    <source>
        <strain evidence="8">DM1-3 516 R44</strain>
    </source>
</reference>
<feature type="binding site" description="axial binding residue" evidence="6">
    <location>
        <position position="381"/>
    </location>
    <ligand>
        <name>heme</name>
        <dbReference type="ChEBI" id="CHEBI:30413"/>
    </ligand>
    <ligandPart>
        <name>Fe</name>
        <dbReference type="ChEBI" id="CHEBI:18248"/>
    </ligandPart>
</feature>
<evidence type="ECO:0000256" key="5">
    <source>
        <dbReference type="ARBA" id="ARBA00023004"/>
    </source>
</evidence>
<evidence type="ECO:0000256" key="6">
    <source>
        <dbReference type="PIRSR" id="PIRSR602401-1"/>
    </source>
</evidence>
<keyword evidence="3 6" id="KW-0479">Metal-binding</keyword>
<dbReference type="HOGENOM" id="CLU_001570_27_2_1"/>
<dbReference type="AlphaFoldDB" id="M1DCB7"/>
<reference evidence="9" key="1">
    <citation type="journal article" date="2011" name="Nature">
        <title>Genome sequence and analysis of the tuber crop potato.</title>
        <authorList>
            <consortium name="The Potato Genome Sequencing Consortium"/>
        </authorList>
    </citation>
    <scope>NUCLEOTIDE SEQUENCE [LARGE SCALE GENOMIC DNA]</scope>
    <source>
        <strain evidence="9">cv. DM1-3 516 R44</strain>
    </source>
</reference>